<keyword evidence="7" id="KW-0067">ATP-binding</keyword>
<dbReference type="InterPro" id="IPR025201">
    <property type="entry name" value="KdpD_TM"/>
</dbReference>
<keyword evidence="4 11" id="KW-0812">Transmembrane</keyword>
<evidence type="ECO:0000256" key="10">
    <source>
        <dbReference type="ARBA" id="ARBA00023136"/>
    </source>
</evidence>
<keyword evidence="10 11" id="KW-0472">Membrane</keyword>
<keyword evidence="5" id="KW-0547">Nucleotide-binding</keyword>
<gene>
    <name evidence="13" type="ORF">SAMN05444168_4963</name>
</gene>
<dbReference type="GO" id="GO:0016301">
    <property type="term" value="F:kinase activity"/>
    <property type="evidence" value="ECO:0007669"/>
    <property type="project" value="UniProtKB-KW"/>
</dbReference>
<evidence type="ECO:0000313" key="14">
    <source>
        <dbReference type="Proteomes" id="UP000184693"/>
    </source>
</evidence>
<comment type="subcellular location">
    <subcellularLocation>
        <location evidence="1">Membrane</location>
        <topology evidence="1">Multi-pass membrane protein</topology>
    </subcellularLocation>
</comment>
<proteinExistence type="predicted"/>
<evidence type="ECO:0000256" key="6">
    <source>
        <dbReference type="ARBA" id="ARBA00022777"/>
    </source>
</evidence>
<dbReference type="EMBL" id="FSRM01000002">
    <property type="protein sequence ID" value="SIO47437.1"/>
    <property type="molecule type" value="Genomic_DNA"/>
</dbReference>
<evidence type="ECO:0000313" key="13">
    <source>
        <dbReference type="EMBL" id="SIO47437.1"/>
    </source>
</evidence>
<evidence type="ECO:0000256" key="9">
    <source>
        <dbReference type="ARBA" id="ARBA00023012"/>
    </source>
</evidence>
<dbReference type="AlphaFoldDB" id="A0A1N6JTH2"/>
<accession>A0A1N6JTH2</accession>
<dbReference type="InterPro" id="IPR038318">
    <property type="entry name" value="KdpD_sf"/>
</dbReference>
<evidence type="ECO:0000256" key="2">
    <source>
        <dbReference type="ARBA" id="ARBA00022553"/>
    </source>
</evidence>
<keyword evidence="3" id="KW-0808">Transferase</keyword>
<evidence type="ECO:0000256" key="3">
    <source>
        <dbReference type="ARBA" id="ARBA00022679"/>
    </source>
</evidence>
<evidence type="ECO:0000256" key="1">
    <source>
        <dbReference type="ARBA" id="ARBA00004141"/>
    </source>
</evidence>
<dbReference type="GO" id="GO:0016020">
    <property type="term" value="C:membrane"/>
    <property type="evidence" value="ECO:0007669"/>
    <property type="project" value="UniProtKB-SubCell"/>
</dbReference>
<feature type="transmembrane region" description="Helical" evidence="11">
    <location>
        <begin position="93"/>
        <end position="110"/>
    </location>
</feature>
<evidence type="ECO:0000256" key="8">
    <source>
        <dbReference type="ARBA" id="ARBA00022989"/>
    </source>
</evidence>
<evidence type="ECO:0000256" key="4">
    <source>
        <dbReference type="ARBA" id="ARBA00022692"/>
    </source>
</evidence>
<dbReference type="Pfam" id="PF13493">
    <property type="entry name" value="DUF4118"/>
    <property type="match status" value="1"/>
</dbReference>
<keyword evidence="2" id="KW-0597">Phosphoprotein</keyword>
<feature type="domain" description="Sensor protein KdpD transmembrane" evidence="12">
    <location>
        <begin position="17"/>
        <end position="120"/>
    </location>
</feature>
<dbReference type="GO" id="GO:0005524">
    <property type="term" value="F:ATP binding"/>
    <property type="evidence" value="ECO:0007669"/>
    <property type="project" value="UniProtKB-KW"/>
</dbReference>
<keyword evidence="6" id="KW-0418">Kinase</keyword>
<dbReference type="Proteomes" id="UP000184693">
    <property type="component" value="Unassembled WGS sequence"/>
</dbReference>
<dbReference type="RefSeq" id="WP_074267003.1">
    <property type="nucleotide sequence ID" value="NZ_FSRM01000002.1"/>
</dbReference>
<name>A0A1N6JTH2_9BURK</name>
<dbReference type="Gene3D" id="1.20.120.620">
    <property type="entry name" value="Backbone structure of the membrane domain of e. Coli histidine kinase receptor kdpd"/>
    <property type="match status" value="1"/>
</dbReference>
<evidence type="ECO:0000256" key="11">
    <source>
        <dbReference type="SAM" id="Phobius"/>
    </source>
</evidence>
<keyword evidence="9" id="KW-0902">Two-component regulatory system</keyword>
<dbReference type="OrthoDB" id="8719061at2"/>
<dbReference type="GO" id="GO:0000160">
    <property type="term" value="P:phosphorelay signal transduction system"/>
    <property type="evidence" value="ECO:0007669"/>
    <property type="project" value="UniProtKB-KW"/>
</dbReference>
<evidence type="ECO:0000259" key="12">
    <source>
        <dbReference type="Pfam" id="PF13493"/>
    </source>
</evidence>
<protein>
    <recommendedName>
        <fullName evidence="12">Sensor protein KdpD transmembrane domain-containing protein</fullName>
    </recommendedName>
</protein>
<keyword evidence="8 11" id="KW-1133">Transmembrane helix</keyword>
<reference evidence="13 14" key="1">
    <citation type="submission" date="2016-11" db="EMBL/GenBank/DDBJ databases">
        <authorList>
            <person name="Jaros S."/>
            <person name="Januszkiewicz K."/>
            <person name="Wedrychowicz H."/>
        </authorList>
    </citation>
    <scope>NUCLEOTIDE SEQUENCE [LARGE SCALE GENOMIC DNA]</scope>
    <source>
        <strain evidence="13 14">GAS86</strain>
    </source>
</reference>
<feature type="transmembrane region" description="Helical" evidence="11">
    <location>
        <begin position="46"/>
        <end position="73"/>
    </location>
</feature>
<organism evidence="13 14">
    <name type="scientific">Paraburkholderia phenazinium</name>
    <dbReference type="NCBI Taxonomy" id="60549"/>
    <lineage>
        <taxon>Bacteria</taxon>
        <taxon>Pseudomonadati</taxon>
        <taxon>Pseudomonadota</taxon>
        <taxon>Betaproteobacteria</taxon>
        <taxon>Burkholderiales</taxon>
        <taxon>Burkholderiaceae</taxon>
        <taxon>Paraburkholderia</taxon>
    </lineage>
</organism>
<sequence length="256" mass="28545">MKIQNAKRWAPRGSRAWLAAFLALAAASGIRMLLSPFVGPAMPGALFCVAAALIEYFFGLGPALTVMLVGLVIADYLFVPPYADFSVFDHSDLMLVVSYPWVTLLIICLIERLRRAQFRAEMFASVAKSRYEMLLRADNKRALRLRTIDETHRLLRHLPHYHDSIILIQALDRKASLRPDADHAAGTVHALPHTSAPGSRFSAVHPADIERLQNSLSPGSHRLRIRSGDHTYKPVDCVGERFTTHAGDFLVLRIEA</sequence>
<evidence type="ECO:0000256" key="5">
    <source>
        <dbReference type="ARBA" id="ARBA00022741"/>
    </source>
</evidence>
<feature type="transmembrane region" description="Helical" evidence="11">
    <location>
        <begin position="16"/>
        <end position="34"/>
    </location>
</feature>
<evidence type="ECO:0000256" key="7">
    <source>
        <dbReference type="ARBA" id="ARBA00022840"/>
    </source>
</evidence>